<comment type="caution">
    <text evidence="1">The sequence shown here is derived from an EMBL/GenBank/DDBJ whole genome shotgun (WGS) entry which is preliminary data.</text>
</comment>
<keyword evidence="2" id="KW-1185">Reference proteome</keyword>
<dbReference type="PANTHER" id="PTHR38588">
    <property type="entry name" value="BLL0334 PROTEIN"/>
    <property type="match status" value="1"/>
</dbReference>
<dbReference type="CDD" id="cd05018">
    <property type="entry name" value="CoxG"/>
    <property type="match status" value="1"/>
</dbReference>
<dbReference type="InterPro" id="IPR010419">
    <property type="entry name" value="CO_DH_gsu"/>
</dbReference>
<dbReference type="InterPro" id="IPR023393">
    <property type="entry name" value="START-like_dom_sf"/>
</dbReference>
<organism evidence="1 2">
    <name type="scientific">Niastella populi</name>
    <dbReference type="NCBI Taxonomy" id="550983"/>
    <lineage>
        <taxon>Bacteria</taxon>
        <taxon>Pseudomonadati</taxon>
        <taxon>Bacteroidota</taxon>
        <taxon>Chitinophagia</taxon>
        <taxon>Chitinophagales</taxon>
        <taxon>Chitinophagaceae</taxon>
        <taxon>Niastella</taxon>
    </lineage>
</organism>
<dbReference type="Pfam" id="PF06240">
    <property type="entry name" value="COXG"/>
    <property type="match status" value="1"/>
</dbReference>
<name>A0A1V9G6A5_9BACT</name>
<proteinExistence type="predicted"/>
<evidence type="ECO:0000313" key="2">
    <source>
        <dbReference type="Proteomes" id="UP000192276"/>
    </source>
</evidence>
<protein>
    <submittedName>
        <fullName evidence="1">Carbon monoxide dehydrogenase</fullName>
    </submittedName>
</protein>
<dbReference type="SUPFAM" id="SSF55961">
    <property type="entry name" value="Bet v1-like"/>
    <property type="match status" value="1"/>
</dbReference>
<dbReference type="PANTHER" id="PTHR38588:SF1">
    <property type="entry name" value="BLL0334 PROTEIN"/>
    <property type="match status" value="1"/>
</dbReference>
<dbReference type="Proteomes" id="UP000192276">
    <property type="component" value="Unassembled WGS sequence"/>
</dbReference>
<accession>A0A1V9G6A5</accession>
<dbReference type="OrthoDB" id="9787428at2"/>
<reference evidence="2" key="1">
    <citation type="submission" date="2016-04" db="EMBL/GenBank/DDBJ databases">
        <authorList>
            <person name="Chen L."/>
            <person name="Zhuang W."/>
            <person name="Wang G."/>
        </authorList>
    </citation>
    <scope>NUCLEOTIDE SEQUENCE [LARGE SCALE GENOMIC DNA]</scope>
    <source>
        <strain evidence="2">208</strain>
    </source>
</reference>
<gene>
    <name evidence="1" type="ORF">A4R26_13525</name>
</gene>
<sequence>MQLAGKHLIHAAPAKVWAILMNKETLAHIVPGISGLEQTGDHSFKSTLDIKLGPVSGSFTGNLQLHDLQEPNAFTLKAQQNSKMGNANAAIAISLTPVGDNDTEVMFNGDVKLSGMLASLGNRVMGGVSNTLTKQFFSNLEKELEKTTAP</sequence>
<dbReference type="EMBL" id="LWBP01000056">
    <property type="protein sequence ID" value="OQP66110.1"/>
    <property type="molecule type" value="Genomic_DNA"/>
</dbReference>
<dbReference type="STRING" id="550983.A4R26_13525"/>
<dbReference type="RefSeq" id="WP_081162598.1">
    <property type="nucleotide sequence ID" value="NZ_LWBP01000056.1"/>
</dbReference>
<evidence type="ECO:0000313" key="1">
    <source>
        <dbReference type="EMBL" id="OQP66110.1"/>
    </source>
</evidence>
<dbReference type="Gene3D" id="3.30.530.20">
    <property type="match status" value="1"/>
</dbReference>
<dbReference type="AlphaFoldDB" id="A0A1V9G6A5"/>